<dbReference type="AlphaFoldDB" id="A0A1G7PTV5"/>
<feature type="domain" description="Solute-binding protein family 3/N-terminal" evidence="2">
    <location>
        <begin position="38"/>
        <end position="259"/>
    </location>
</feature>
<organism evidence="3 4">
    <name type="scientific">Limimonas halophila</name>
    <dbReference type="NCBI Taxonomy" id="1082479"/>
    <lineage>
        <taxon>Bacteria</taxon>
        <taxon>Pseudomonadati</taxon>
        <taxon>Pseudomonadota</taxon>
        <taxon>Alphaproteobacteria</taxon>
        <taxon>Rhodospirillales</taxon>
        <taxon>Rhodovibrionaceae</taxon>
        <taxon>Limimonas</taxon>
    </lineage>
</organism>
<keyword evidence="4" id="KW-1185">Reference proteome</keyword>
<gene>
    <name evidence="3" type="ORF">SAMN05216241_10367</name>
</gene>
<dbReference type="OrthoDB" id="8479038at2"/>
<evidence type="ECO:0000313" key="4">
    <source>
        <dbReference type="Proteomes" id="UP000199415"/>
    </source>
</evidence>
<evidence type="ECO:0000256" key="1">
    <source>
        <dbReference type="ARBA" id="ARBA00022729"/>
    </source>
</evidence>
<dbReference type="PANTHER" id="PTHR35936">
    <property type="entry name" value="MEMBRANE-BOUND LYTIC MUREIN TRANSGLYCOSYLASE F"/>
    <property type="match status" value="1"/>
</dbReference>
<protein>
    <submittedName>
        <fullName evidence="3">Polar amino acid transport system substrate-binding protein</fullName>
    </submittedName>
</protein>
<reference evidence="3 4" key="1">
    <citation type="submission" date="2016-10" db="EMBL/GenBank/DDBJ databases">
        <authorList>
            <person name="de Groot N.N."/>
        </authorList>
    </citation>
    <scope>NUCLEOTIDE SEQUENCE [LARGE SCALE GENOMIC DNA]</scope>
    <source>
        <strain evidence="3 4">DSM 25584</strain>
    </source>
</reference>
<accession>A0A1G7PTV5</accession>
<dbReference type="RefSeq" id="WP_090019208.1">
    <property type="nucleotide sequence ID" value="NZ_FNCE01000003.1"/>
</dbReference>
<dbReference type="SUPFAM" id="SSF53850">
    <property type="entry name" value="Periplasmic binding protein-like II"/>
    <property type="match status" value="1"/>
</dbReference>
<dbReference type="InterPro" id="IPR001638">
    <property type="entry name" value="Solute-binding_3/MltF_N"/>
</dbReference>
<evidence type="ECO:0000259" key="2">
    <source>
        <dbReference type="Pfam" id="PF00497"/>
    </source>
</evidence>
<dbReference type="Pfam" id="PF00497">
    <property type="entry name" value="SBP_bac_3"/>
    <property type="match status" value="1"/>
</dbReference>
<name>A0A1G7PTV5_9PROT</name>
<proteinExistence type="predicted"/>
<sequence length="270" mass="30026">MPRFRQSLAGRRRGPGWGTGTVVATVMAAQAVAAEPVRLVTGNGYAPLSDEDWLNGGLVTDVVRQVYAQLDRRVTIDFLPWVRGAQATRAGRYRATFPYIHNAERERRYFFSKPVIRTEKRPMTLAGSGLRAETVGELAGLTYCMPHGYPPQAAIARLTERGRLRRLDPPSMRACVKTLAEGYADFIPVSTLQGRAVADAVLPEGRKVRFLEIVLQCNGQHVIFPRGQPGAEKARDRFDRGLAALKRSGRHQEIVARHIRRLREVASNGD</sequence>
<dbReference type="EMBL" id="FNCE01000003">
    <property type="protein sequence ID" value="SDF89665.1"/>
    <property type="molecule type" value="Genomic_DNA"/>
</dbReference>
<dbReference type="Proteomes" id="UP000199415">
    <property type="component" value="Unassembled WGS sequence"/>
</dbReference>
<dbReference type="Gene3D" id="3.40.190.10">
    <property type="entry name" value="Periplasmic binding protein-like II"/>
    <property type="match status" value="2"/>
</dbReference>
<keyword evidence="1" id="KW-0732">Signal</keyword>
<dbReference type="PANTHER" id="PTHR35936:SF25">
    <property type="entry name" value="ABC TRANSPORTER SUBSTRATE-BINDING PROTEIN"/>
    <property type="match status" value="1"/>
</dbReference>
<evidence type="ECO:0000313" key="3">
    <source>
        <dbReference type="EMBL" id="SDF89665.1"/>
    </source>
</evidence>
<dbReference type="STRING" id="1082479.SAMN05216241_10367"/>